<dbReference type="Pfam" id="PF06177">
    <property type="entry name" value="QueT"/>
    <property type="match status" value="1"/>
</dbReference>
<proteinExistence type="predicted"/>
<feature type="transmembrane region" description="Helical" evidence="1">
    <location>
        <begin position="28"/>
        <end position="48"/>
    </location>
</feature>
<dbReference type="InterPro" id="IPR010387">
    <property type="entry name" value="QueT"/>
</dbReference>
<dbReference type="PANTHER" id="PTHR40044:SF1">
    <property type="entry name" value="INTEGRAL MEMBRANE PROTEIN"/>
    <property type="match status" value="1"/>
</dbReference>
<dbReference type="PANTHER" id="PTHR40044">
    <property type="entry name" value="INTEGRAL MEMBRANE PROTEIN-RELATED"/>
    <property type="match status" value="1"/>
</dbReference>
<accession>X0YQH8</accession>
<dbReference type="PIRSF" id="PIRSF031501">
    <property type="entry name" value="QueT"/>
    <property type="match status" value="1"/>
</dbReference>
<organism evidence="2">
    <name type="scientific">marine sediment metagenome</name>
    <dbReference type="NCBI Taxonomy" id="412755"/>
    <lineage>
        <taxon>unclassified sequences</taxon>
        <taxon>metagenomes</taxon>
        <taxon>ecological metagenomes</taxon>
    </lineage>
</organism>
<feature type="transmembrane region" description="Helical" evidence="1">
    <location>
        <begin position="138"/>
        <end position="166"/>
    </location>
</feature>
<comment type="caution">
    <text evidence="2">The sequence shown here is derived from an EMBL/GenBank/DDBJ whole genome shotgun (WGS) entry which is preliminary data.</text>
</comment>
<name>X0YQH8_9ZZZZ</name>
<reference evidence="2" key="1">
    <citation type="journal article" date="2014" name="Front. Microbiol.">
        <title>High frequency of phylogenetically diverse reductive dehalogenase-homologous genes in deep subseafloor sedimentary metagenomes.</title>
        <authorList>
            <person name="Kawai M."/>
            <person name="Futagami T."/>
            <person name="Toyoda A."/>
            <person name="Takaki Y."/>
            <person name="Nishi S."/>
            <person name="Hori S."/>
            <person name="Arai W."/>
            <person name="Tsubouchi T."/>
            <person name="Morono Y."/>
            <person name="Uchiyama I."/>
            <person name="Ito T."/>
            <person name="Fujiyama A."/>
            <person name="Inagaki F."/>
            <person name="Takami H."/>
        </authorList>
    </citation>
    <scope>NUCLEOTIDE SEQUENCE</scope>
    <source>
        <strain evidence="2">Expedition CK06-06</strain>
    </source>
</reference>
<evidence type="ECO:0008006" key="3">
    <source>
        <dbReference type="Google" id="ProtNLM"/>
    </source>
</evidence>
<feature type="transmembrane region" description="Helical" evidence="1">
    <location>
        <begin position="114"/>
        <end position="132"/>
    </location>
</feature>
<keyword evidence="1" id="KW-0812">Transmembrane</keyword>
<dbReference type="EMBL" id="BART01000903">
    <property type="protein sequence ID" value="GAG58519.1"/>
    <property type="molecule type" value="Genomic_DNA"/>
</dbReference>
<evidence type="ECO:0000313" key="2">
    <source>
        <dbReference type="EMBL" id="GAG58519.1"/>
    </source>
</evidence>
<feature type="transmembrane region" description="Helical" evidence="1">
    <location>
        <begin position="60"/>
        <end position="85"/>
    </location>
</feature>
<evidence type="ECO:0000256" key="1">
    <source>
        <dbReference type="SAM" id="Phobius"/>
    </source>
</evidence>
<protein>
    <recommendedName>
        <fullName evidence="3">QueT transporter family protein</fullName>
    </recommendedName>
</protein>
<dbReference type="AlphaFoldDB" id="X0YQH8"/>
<sequence>MFFKKANNKRVKNKKDDSFKLPLSAKDAALASIVGAIYVVLTLGFAPISFGPIQFRIAEILTVLPFLRASTVWGLFAGCLVANIIGGLGPWDWFLGSLCTLIAAYLTSKMPNIWLAPLPPVIINAFCVSLYLSKIFGFPYWLTVLSIGISETIICYLLGIPLLYFLKKQNFLEENIFK</sequence>
<keyword evidence="1" id="KW-1133">Transmembrane helix</keyword>
<gene>
    <name evidence="2" type="ORF">S01H4_03620</name>
</gene>
<keyword evidence="1" id="KW-0472">Membrane</keyword>